<dbReference type="AlphaFoldDB" id="A0A1F7TLN2"/>
<dbReference type="SUPFAM" id="SSF55073">
    <property type="entry name" value="Nucleotide cyclase"/>
    <property type="match status" value="1"/>
</dbReference>
<dbReference type="Proteomes" id="UP000177885">
    <property type="component" value="Unassembled WGS sequence"/>
</dbReference>
<organism evidence="2 3">
    <name type="scientific">Candidatus Uhrbacteria bacterium RIFCSPHIGHO2_01_FULL_63_20</name>
    <dbReference type="NCBI Taxonomy" id="1802385"/>
    <lineage>
        <taxon>Bacteria</taxon>
        <taxon>Candidatus Uhriibacteriota</taxon>
    </lineage>
</organism>
<dbReference type="GO" id="GO:0009190">
    <property type="term" value="P:cyclic nucleotide biosynthetic process"/>
    <property type="evidence" value="ECO:0007669"/>
    <property type="project" value="InterPro"/>
</dbReference>
<dbReference type="EMBL" id="MGDT01000004">
    <property type="protein sequence ID" value="OGL66893.1"/>
    <property type="molecule type" value="Genomic_DNA"/>
</dbReference>
<protein>
    <recommendedName>
        <fullName evidence="4">Guanylate cyclase domain-containing protein</fullName>
    </recommendedName>
</protein>
<dbReference type="GO" id="GO:0004016">
    <property type="term" value="F:adenylate cyclase activity"/>
    <property type="evidence" value="ECO:0007669"/>
    <property type="project" value="UniProtKB-ARBA"/>
</dbReference>
<feature type="region of interest" description="Disordered" evidence="1">
    <location>
        <begin position="445"/>
        <end position="478"/>
    </location>
</feature>
<gene>
    <name evidence="2" type="ORF">A2856_00090</name>
</gene>
<comment type="caution">
    <text evidence="2">The sequence shown here is derived from an EMBL/GenBank/DDBJ whole genome shotgun (WGS) entry which is preliminary data.</text>
</comment>
<dbReference type="CDD" id="cd07302">
    <property type="entry name" value="CHD"/>
    <property type="match status" value="1"/>
</dbReference>
<proteinExistence type="predicted"/>
<reference evidence="2 3" key="1">
    <citation type="journal article" date="2016" name="Nat. Commun.">
        <title>Thousands of microbial genomes shed light on interconnected biogeochemical processes in an aquifer system.</title>
        <authorList>
            <person name="Anantharaman K."/>
            <person name="Brown C.T."/>
            <person name="Hug L.A."/>
            <person name="Sharon I."/>
            <person name="Castelle C.J."/>
            <person name="Probst A.J."/>
            <person name="Thomas B.C."/>
            <person name="Singh A."/>
            <person name="Wilkins M.J."/>
            <person name="Karaoz U."/>
            <person name="Brodie E.L."/>
            <person name="Williams K.H."/>
            <person name="Hubbard S.S."/>
            <person name="Banfield J.F."/>
        </authorList>
    </citation>
    <scope>NUCLEOTIDE SEQUENCE [LARGE SCALE GENOMIC DNA]</scope>
</reference>
<dbReference type="InterPro" id="IPR001054">
    <property type="entry name" value="A/G_cyclase"/>
</dbReference>
<dbReference type="GO" id="GO:0035556">
    <property type="term" value="P:intracellular signal transduction"/>
    <property type="evidence" value="ECO:0007669"/>
    <property type="project" value="InterPro"/>
</dbReference>
<evidence type="ECO:0000256" key="1">
    <source>
        <dbReference type="SAM" id="MobiDB-lite"/>
    </source>
</evidence>
<dbReference type="InterPro" id="IPR029787">
    <property type="entry name" value="Nucleotide_cyclase"/>
</dbReference>
<dbReference type="STRING" id="1802385.A2856_00090"/>
<sequence length="478" mass="52622">MPQAIVLLDLKGFSSLNEEGQKAVFTELLPEAARLLEKEGGTRPLDANTWGDSIIAVFDDTRDAAKFALAIRNLVMTHEWKEKALSDLAIRIAMHVQDLEKGDDPVRSLARSGEHRYGPGIVIPARIEPMAATNQIWCTEEVAQQLQPAISNKNLRARLAPIGRIELLKGAGSREVYWLGGDKDDPPANVAALQYSHSSPEARARLFSLRGINDYVERFHHHSVGLPASKLKASFKRYHHAILKALRLPARREGKVSRLEADVLELDDAGKLKMVMAPTNPEHKKWVPPMKLAMNAAGGVTSPGKKCGVAVYSVWKNIERDLGVAVAPDVHESTDIVYFGRKSSKDQEIGSYEIETVPGIYRPAKDDEKPPYRAILSAAILRSTSADSDPDGRSPFKPVGVLNITSSLPNAFSLEDCAWAEAAASLLGSLYQTCVMRSEALEKVRVASIPPTRNGKKRRPPTSKDRTNKTLAKKRARR</sequence>
<accession>A0A1F7TLN2</accession>
<name>A0A1F7TLN2_9BACT</name>
<evidence type="ECO:0008006" key="4">
    <source>
        <dbReference type="Google" id="ProtNLM"/>
    </source>
</evidence>
<evidence type="ECO:0000313" key="2">
    <source>
        <dbReference type="EMBL" id="OGL66893.1"/>
    </source>
</evidence>
<evidence type="ECO:0000313" key="3">
    <source>
        <dbReference type="Proteomes" id="UP000177885"/>
    </source>
</evidence>
<dbReference type="Gene3D" id="3.30.70.1230">
    <property type="entry name" value="Nucleotide cyclase"/>
    <property type="match status" value="1"/>
</dbReference>